<dbReference type="EMBL" id="CP056775">
    <property type="protein sequence ID" value="QRQ99702.1"/>
    <property type="molecule type" value="Genomic_DNA"/>
</dbReference>
<protein>
    <submittedName>
        <fullName evidence="1">Uncharacterized protein</fullName>
    </submittedName>
</protein>
<dbReference type="Proteomes" id="UP000612680">
    <property type="component" value="Chromosome"/>
</dbReference>
<gene>
    <name evidence="1" type="ORF">HWI92_01620</name>
</gene>
<dbReference type="RefSeq" id="WP_204660463.1">
    <property type="nucleotide sequence ID" value="NZ_CP056775.1"/>
</dbReference>
<keyword evidence="2" id="KW-1185">Reference proteome</keyword>
<evidence type="ECO:0000313" key="1">
    <source>
        <dbReference type="EMBL" id="QRQ99702.1"/>
    </source>
</evidence>
<sequence length="114" mass="12441">MNRKHFFSHLLAGVAGAITAFNVKDADNAVDQILTAESCPIKYHPIQPAPVSAPKWTWTAKTWDGKIYTGEFDVIESSSPLRRIAPESSFKPVALEGTDDRVCVGTASFIGFTE</sequence>
<reference evidence="1 2" key="1">
    <citation type="submission" date="2020-06" db="EMBL/GenBank/DDBJ databases">
        <title>Dyadobacter sandarakinus sp. nov., isolated from the soil of the Arctic Yellow River Station.</title>
        <authorList>
            <person name="Zhang Y."/>
            <person name="Peng F."/>
        </authorList>
    </citation>
    <scope>NUCLEOTIDE SEQUENCE [LARGE SCALE GENOMIC DNA]</scope>
    <source>
        <strain evidence="1 2">Q3-56</strain>
    </source>
</reference>
<organism evidence="1 2">
    <name type="scientific">Dyadobacter sandarakinus</name>
    <dbReference type="NCBI Taxonomy" id="2747268"/>
    <lineage>
        <taxon>Bacteria</taxon>
        <taxon>Pseudomonadati</taxon>
        <taxon>Bacteroidota</taxon>
        <taxon>Cytophagia</taxon>
        <taxon>Cytophagales</taxon>
        <taxon>Spirosomataceae</taxon>
        <taxon>Dyadobacter</taxon>
    </lineage>
</organism>
<proteinExistence type="predicted"/>
<evidence type="ECO:0000313" key="2">
    <source>
        <dbReference type="Proteomes" id="UP000612680"/>
    </source>
</evidence>
<name>A0ABX7I390_9BACT</name>
<accession>A0ABX7I390</accession>